<comment type="cofactor">
    <cofactor evidence="25">
        <name>Mg(2+)</name>
        <dbReference type="ChEBI" id="CHEBI:18420"/>
    </cofactor>
    <cofactor evidence="25">
        <name>Mn(2+)</name>
        <dbReference type="ChEBI" id="CHEBI:29035"/>
    </cofactor>
    <text evidence="25">Binds 2 magnesium or manganese ions per subunit.</text>
</comment>
<comment type="similarity">
    <text evidence="5 22">Belongs to the D-alanine--D-alanine ligase family.</text>
</comment>
<evidence type="ECO:0000256" key="12">
    <source>
        <dbReference type="ARBA" id="ARBA00022842"/>
    </source>
</evidence>
<evidence type="ECO:0000256" key="22">
    <source>
        <dbReference type="HAMAP-Rule" id="MF_00047"/>
    </source>
</evidence>
<dbReference type="GO" id="GO:0046872">
    <property type="term" value="F:metal ion binding"/>
    <property type="evidence" value="ECO:0007669"/>
    <property type="project" value="UniProtKB-KW"/>
</dbReference>
<evidence type="ECO:0000256" key="21">
    <source>
        <dbReference type="ARBA" id="ARBA00077154"/>
    </source>
</evidence>
<comment type="caution">
    <text evidence="28">The sequence shown here is derived from an EMBL/GenBank/DDBJ whole genome shotgun (WGS) entry which is preliminary data.</text>
</comment>
<evidence type="ECO:0000256" key="3">
    <source>
        <dbReference type="ARBA" id="ARBA00004496"/>
    </source>
</evidence>
<keyword evidence="12 25" id="KW-0460">Magnesium</keyword>
<proteinExistence type="inferred from homology"/>
<dbReference type="NCBIfam" id="NF002378">
    <property type="entry name" value="PRK01372.1"/>
    <property type="match status" value="1"/>
</dbReference>
<keyword evidence="9 25" id="KW-0479">Metal-binding</keyword>
<gene>
    <name evidence="22" type="primary">ddl</name>
    <name evidence="28" type="ORF">HJG52_06485</name>
</gene>
<dbReference type="NCBIfam" id="TIGR01205">
    <property type="entry name" value="D_ala_D_alaTIGR"/>
    <property type="match status" value="1"/>
</dbReference>
<evidence type="ECO:0000256" key="13">
    <source>
        <dbReference type="ARBA" id="ARBA00022960"/>
    </source>
</evidence>
<reference evidence="28 29" key="1">
    <citation type="submission" date="2020-04" db="EMBL/GenBank/DDBJ databases">
        <title>Knoellia sp. isolate from air conditioner.</title>
        <authorList>
            <person name="Chea S."/>
            <person name="Kim D.-U."/>
        </authorList>
    </citation>
    <scope>NUCLEOTIDE SEQUENCE [LARGE SCALE GENOMIC DNA]</scope>
    <source>
        <strain evidence="28 29">DB2414S</strain>
    </source>
</reference>
<feature type="binding site" evidence="24">
    <location>
        <begin position="239"/>
        <end position="246"/>
    </location>
    <ligand>
        <name>ATP</name>
        <dbReference type="ChEBI" id="CHEBI:30616"/>
    </ligand>
</feature>
<dbReference type="InterPro" id="IPR005905">
    <property type="entry name" value="D_ala_D_ala"/>
</dbReference>
<feature type="binding site" evidence="25">
    <location>
        <position position="341"/>
    </location>
    <ligand>
        <name>Mg(2+)</name>
        <dbReference type="ChEBI" id="CHEBI:18420"/>
        <label>2</label>
    </ligand>
</feature>
<evidence type="ECO:0000256" key="10">
    <source>
        <dbReference type="ARBA" id="ARBA00022741"/>
    </source>
</evidence>
<evidence type="ECO:0000256" key="2">
    <source>
        <dbReference type="ARBA" id="ARBA00003921"/>
    </source>
</evidence>
<feature type="active site" evidence="23">
    <location>
        <position position="209"/>
    </location>
</feature>
<dbReference type="GO" id="GO:0008360">
    <property type="term" value="P:regulation of cell shape"/>
    <property type="evidence" value="ECO:0007669"/>
    <property type="project" value="UniProtKB-KW"/>
</dbReference>
<keyword evidence="8 22" id="KW-0436">Ligase</keyword>
<protein>
    <recommendedName>
        <fullName evidence="19 22">D-alanine--D-alanine ligase</fullName>
        <ecNumber evidence="6 22">6.3.2.4</ecNumber>
    </recommendedName>
    <alternativeName>
        <fullName evidence="21 22">D-Ala-D-Ala ligase</fullName>
    </alternativeName>
    <alternativeName>
        <fullName evidence="20 22">D-alanylalanine synthetase</fullName>
    </alternativeName>
</protein>
<keyword evidence="29" id="KW-1185">Reference proteome</keyword>
<dbReference type="HAMAP" id="MF_00047">
    <property type="entry name" value="Dala_Dala_lig"/>
    <property type="match status" value="1"/>
</dbReference>
<keyword evidence="15 25" id="KW-0464">Manganese</keyword>
<feature type="binding site" evidence="25">
    <location>
        <position position="326"/>
    </location>
    <ligand>
        <name>Mg(2+)</name>
        <dbReference type="ChEBI" id="CHEBI:18420"/>
        <label>1</label>
    </ligand>
</feature>
<feature type="domain" description="ATP-grasp" evidence="27">
    <location>
        <begin position="161"/>
        <end position="372"/>
    </location>
</feature>
<dbReference type="UniPathway" id="UPA00219"/>
<feature type="active site" evidence="23">
    <location>
        <position position="28"/>
    </location>
</feature>
<dbReference type="FunFam" id="3.30.470.20:FF:000008">
    <property type="entry name" value="D-alanine--D-alanine ligase"/>
    <property type="match status" value="1"/>
</dbReference>
<evidence type="ECO:0000256" key="23">
    <source>
        <dbReference type="PIRSR" id="PIRSR039102-1"/>
    </source>
</evidence>
<keyword evidence="7 22" id="KW-0963">Cytoplasm</keyword>
<evidence type="ECO:0000256" key="19">
    <source>
        <dbReference type="ARBA" id="ARBA00068427"/>
    </source>
</evidence>
<dbReference type="PROSITE" id="PS00843">
    <property type="entry name" value="DALA_DALA_LIGASE_1"/>
    <property type="match status" value="1"/>
</dbReference>
<keyword evidence="13 22" id="KW-0133">Cell shape</keyword>
<feature type="binding site" evidence="24">
    <location>
        <begin position="201"/>
        <end position="203"/>
    </location>
    <ligand>
        <name>ATP</name>
        <dbReference type="ChEBI" id="CHEBI:30616"/>
    </ligand>
</feature>
<feature type="binding site" evidence="25">
    <location>
        <position position="339"/>
    </location>
    <ligand>
        <name>Mg(2+)</name>
        <dbReference type="ChEBI" id="CHEBI:18420"/>
        <label>1</label>
    </ligand>
</feature>
<evidence type="ECO:0000256" key="26">
    <source>
        <dbReference type="PROSITE-ProRule" id="PRU00409"/>
    </source>
</evidence>
<evidence type="ECO:0000256" key="5">
    <source>
        <dbReference type="ARBA" id="ARBA00010871"/>
    </source>
</evidence>
<dbReference type="Gene3D" id="3.40.50.20">
    <property type="match status" value="1"/>
</dbReference>
<evidence type="ECO:0000256" key="8">
    <source>
        <dbReference type="ARBA" id="ARBA00022598"/>
    </source>
</evidence>
<keyword evidence="14 22" id="KW-0573">Peptidoglycan synthesis</keyword>
<feature type="binding site" evidence="24">
    <location>
        <begin position="338"/>
        <end position="339"/>
    </location>
    <ligand>
        <name>ATP</name>
        <dbReference type="ChEBI" id="CHEBI:30616"/>
    </ligand>
</feature>
<dbReference type="Gene3D" id="3.30.1490.20">
    <property type="entry name" value="ATP-grasp fold, A domain"/>
    <property type="match status" value="1"/>
</dbReference>
<evidence type="ECO:0000256" key="20">
    <source>
        <dbReference type="ARBA" id="ARBA00076288"/>
    </source>
</evidence>
<dbReference type="Pfam" id="PF01820">
    <property type="entry name" value="Dala_Dala_lig_N"/>
    <property type="match status" value="1"/>
</dbReference>
<feature type="binding site" evidence="25">
    <location>
        <position position="339"/>
    </location>
    <ligand>
        <name>Mg(2+)</name>
        <dbReference type="ChEBI" id="CHEBI:18420"/>
        <label>2</label>
    </ligand>
</feature>
<keyword evidence="10 24" id="KW-0547">Nucleotide-binding</keyword>
<dbReference type="EC" id="6.3.2.4" evidence="6 22"/>
<evidence type="ECO:0000256" key="4">
    <source>
        <dbReference type="ARBA" id="ARBA00004752"/>
    </source>
</evidence>
<evidence type="ECO:0000256" key="18">
    <source>
        <dbReference type="ARBA" id="ARBA00060592"/>
    </source>
</evidence>
<dbReference type="InterPro" id="IPR000291">
    <property type="entry name" value="D-Ala_lig_Van_CS"/>
</dbReference>
<dbReference type="RefSeq" id="WP_171242645.1">
    <property type="nucleotide sequence ID" value="NZ_JABEPQ010000001.1"/>
</dbReference>
<dbReference type="EMBL" id="JABEPQ010000001">
    <property type="protein sequence ID" value="NNM45652.1"/>
    <property type="molecule type" value="Genomic_DNA"/>
</dbReference>
<dbReference type="FunFam" id="3.30.1490.20:FF:000007">
    <property type="entry name" value="D-alanine--D-alanine ligase"/>
    <property type="match status" value="1"/>
</dbReference>
<evidence type="ECO:0000256" key="14">
    <source>
        <dbReference type="ARBA" id="ARBA00022984"/>
    </source>
</evidence>
<evidence type="ECO:0000313" key="28">
    <source>
        <dbReference type="EMBL" id="NNM45652.1"/>
    </source>
</evidence>
<dbReference type="PANTHER" id="PTHR23132:SF25">
    <property type="entry name" value="D-ALANINE--D-ALANINE LIGASE A"/>
    <property type="match status" value="1"/>
</dbReference>
<comment type="function">
    <text evidence="2 22">Cell wall formation.</text>
</comment>
<evidence type="ECO:0000256" key="17">
    <source>
        <dbReference type="ARBA" id="ARBA00047614"/>
    </source>
</evidence>
<dbReference type="InterPro" id="IPR011761">
    <property type="entry name" value="ATP-grasp"/>
</dbReference>
<feature type="active site" evidence="23">
    <location>
        <position position="350"/>
    </location>
</feature>
<dbReference type="InterPro" id="IPR011095">
    <property type="entry name" value="Dala_Dala_lig_C"/>
</dbReference>
<evidence type="ECO:0000256" key="1">
    <source>
        <dbReference type="ARBA" id="ARBA00001936"/>
    </source>
</evidence>
<evidence type="ECO:0000256" key="16">
    <source>
        <dbReference type="ARBA" id="ARBA00023316"/>
    </source>
</evidence>
<evidence type="ECO:0000256" key="25">
    <source>
        <dbReference type="PIRSR" id="PIRSR039102-3"/>
    </source>
</evidence>
<dbReference type="SUPFAM" id="SSF52440">
    <property type="entry name" value="PreATP-grasp domain"/>
    <property type="match status" value="1"/>
</dbReference>
<comment type="pathway">
    <text evidence="18">Glycan biosynthesis.</text>
</comment>
<evidence type="ECO:0000256" key="6">
    <source>
        <dbReference type="ARBA" id="ARBA00012216"/>
    </source>
</evidence>
<comment type="catalytic activity">
    <reaction evidence="17 22">
        <text>2 D-alanine + ATP = D-alanyl-D-alanine + ADP + phosphate + H(+)</text>
        <dbReference type="Rhea" id="RHEA:11224"/>
        <dbReference type="ChEBI" id="CHEBI:15378"/>
        <dbReference type="ChEBI" id="CHEBI:30616"/>
        <dbReference type="ChEBI" id="CHEBI:43474"/>
        <dbReference type="ChEBI" id="CHEBI:57416"/>
        <dbReference type="ChEBI" id="CHEBI:57822"/>
        <dbReference type="ChEBI" id="CHEBI:456216"/>
        <dbReference type="EC" id="6.3.2.4"/>
    </reaction>
</comment>
<feature type="binding site" evidence="24">
    <location>
        <position position="157"/>
    </location>
    <ligand>
        <name>ATP</name>
        <dbReference type="ChEBI" id="CHEBI:30616"/>
    </ligand>
</feature>
<dbReference type="InterPro" id="IPR013815">
    <property type="entry name" value="ATP_grasp_subdomain_1"/>
</dbReference>
<dbReference type="GO" id="GO:0008716">
    <property type="term" value="F:D-alanine-D-alanine ligase activity"/>
    <property type="evidence" value="ECO:0007669"/>
    <property type="project" value="UniProtKB-UniRule"/>
</dbReference>
<evidence type="ECO:0000259" key="27">
    <source>
        <dbReference type="PROSITE" id="PS50975"/>
    </source>
</evidence>
<dbReference type="PROSITE" id="PS50975">
    <property type="entry name" value="ATP_GRASP"/>
    <property type="match status" value="1"/>
</dbReference>
<dbReference type="SUPFAM" id="SSF56059">
    <property type="entry name" value="Glutathione synthetase ATP-binding domain-like"/>
    <property type="match status" value="1"/>
</dbReference>
<evidence type="ECO:0000256" key="11">
    <source>
        <dbReference type="ARBA" id="ARBA00022840"/>
    </source>
</evidence>
<dbReference type="NCBIfam" id="NF002528">
    <property type="entry name" value="PRK01966.1-4"/>
    <property type="match status" value="1"/>
</dbReference>
<dbReference type="PANTHER" id="PTHR23132">
    <property type="entry name" value="D-ALANINE--D-ALANINE LIGASE"/>
    <property type="match status" value="1"/>
</dbReference>
<keyword evidence="11 26" id="KW-0067">ATP-binding</keyword>
<comment type="pathway">
    <text evidence="4 22">Cell wall biogenesis; peptidoglycan biosynthesis.</text>
</comment>
<sequence>MTTENSPQPVRTDGKVRVAIVFGGRSSEHAVSCATAAGVMRAIDRDKYDVIPIGISRDGHWVLTDGDPSRLELTSGHTPEVGADSGAGVVVPMATTERTLTTLSPGSVPDVIGEVDVVFPLLHGPFGEDGTIQGMLELADIRYVGSGVFASAAGMDKHYMKVLFAGAGLPVGPYAVITDREWQRDPAAAMEAVGALKYPVFVKPARAGSSMGITKVETPGGLEAAIEFARQHDRKVIVEQGIAGREIECAVLQGRGVDGPRVSHVGEIAVQAGSGHEFYDFEAKYLDDGAVLSCPAEVPPAVSAEVQRLAGAAFESLGCEGLARVDCFYTDTGDVIINEINTMPGFTPRSMYSMMWEATGLSYPDLIDELIQLALTRPVGLR</sequence>
<keyword evidence="16 22" id="KW-0961">Cell wall biogenesis/degradation</keyword>
<dbReference type="InterPro" id="IPR011127">
    <property type="entry name" value="Dala_Dala_lig_N"/>
</dbReference>
<dbReference type="AlphaFoldDB" id="A0A849HEE9"/>
<evidence type="ECO:0000256" key="24">
    <source>
        <dbReference type="PIRSR" id="PIRSR039102-2"/>
    </source>
</evidence>
<dbReference type="Gene3D" id="3.30.470.20">
    <property type="entry name" value="ATP-grasp fold, B domain"/>
    <property type="match status" value="1"/>
</dbReference>
<evidence type="ECO:0000256" key="7">
    <source>
        <dbReference type="ARBA" id="ARBA00022490"/>
    </source>
</evidence>
<organism evidence="28 29">
    <name type="scientific">Knoellia koreensis</name>
    <dbReference type="NCBI Taxonomy" id="2730921"/>
    <lineage>
        <taxon>Bacteria</taxon>
        <taxon>Bacillati</taxon>
        <taxon>Actinomycetota</taxon>
        <taxon>Actinomycetes</taxon>
        <taxon>Micrococcales</taxon>
        <taxon>Intrasporangiaceae</taxon>
        <taxon>Knoellia</taxon>
    </lineage>
</organism>
<dbReference type="GO" id="GO:0071555">
    <property type="term" value="P:cell wall organization"/>
    <property type="evidence" value="ECO:0007669"/>
    <property type="project" value="UniProtKB-KW"/>
</dbReference>
<accession>A0A849HEE9</accession>
<dbReference type="GO" id="GO:0009252">
    <property type="term" value="P:peptidoglycan biosynthetic process"/>
    <property type="evidence" value="ECO:0007669"/>
    <property type="project" value="UniProtKB-UniRule"/>
</dbReference>
<comment type="cofactor">
    <cofactor evidence="1">
        <name>Mn(2+)</name>
        <dbReference type="ChEBI" id="CHEBI:29035"/>
    </cofactor>
</comment>
<dbReference type="Pfam" id="PF07478">
    <property type="entry name" value="Dala_Dala_lig_C"/>
    <property type="match status" value="1"/>
</dbReference>
<evidence type="ECO:0000256" key="15">
    <source>
        <dbReference type="ARBA" id="ARBA00023211"/>
    </source>
</evidence>
<feature type="binding site" evidence="24">
    <location>
        <begin position="209"/>
        <end position="210"/>
    </location>
    <ligand>
        <name>ATP</name>
        <dbReference type="ChEBI" id="CHEBI:30616"/>
    </ligand>
</feature>
<name>A0A849HEE9_9MICO</name>
<evidence type="ECO:0000313" key="29">
    <source>
        <dbReference type="Proteomes" id="UP000588586"/>
    </source>
</evidence>
<dbReference type="GO" id="GO:0005524">
    <property type="term" value="F:ATP binding"/>
    <property type="evidence" value="ECO:0007669"/>
    <property type="project" value="UniProtKB-UniRule"/>
</dbReference>
<dbReference type="InterPro" id="IPR016185">
    <property type="entry name" value="PreATP-grasp_dom_sf"/>
</dbReference>
<dbReference type="GO" id="GO:0005829">
    <property type="term" value="C:cytosol"/>
    <property type="evidence" value="ECO:0007669"/>
    <property type="project" value="TreeGrafter"/>
</dbReference>
<evidence type="ECO:0000256" key="9">
    <source>
        <dbReference type="ARBA" id="ARBA00022723"/>
    </source>
</evidence>
<comment type="subcellular location">
    <subcellularLocation>
        <location evidence="3 22">Cytoplasm</location>
    </subcellularLocation>
</comment>
<dbReference type="Proteomes" id="UP000588586">
    <property type="component" value="Unassembled WGS sequence"/>
</dbReference>
<dbReference type="PIRSF" id="PIRSF039102">
    <property type="entry name" value="Ddl/VanB"/>
    <property type="match status" value="1"/>
</dbReference>